<keyword evidence="4" id="KW-1185">Reference proteome</keyword>
<feature type="region of interest" description="Disordered" evidence="1">
    <location>
        <begin position="464"/>
        <end position="515"/>
    </location>
</feature>
<feature type="compositionally biased region" description="Basic and acidic residues" evidence="1">
    <location>
        <begin position="22"/>
        <end position="31"/>
    </location>
</feature>
<name>A0A9Q9ECJ8_9PEZI</name>
<dbReference type="PANTHER" id="PTHR42470">
    <property type="entry name" value="VAST DOMAIN-CONTAINING PROTEIN"/>
    <property type="match status" value="1"/>
</dbReference>
<dbReference type="InterPro" id="IPR057684">
    <property type="entry name" value="DUF7924"/>
</dbReference>
<dbReference type="Pfam" id="PF25545">
    <property type="entry name" value="DUF7924"/>
    <property type="match status" value="1"/>
</dbReference>
<evidence type="ECO:0000313" key="3">
    <source>
        <dbReference type="EMBL" id="USW46771.1"/>
    </source>
</evidence>
<dbReference type="AlphaFoldDB" id="A0A9Q9ECJ8"/>
<gene>
    <name evidence="3" type="ORF">Slin15195_G000900</name>
</gene>
<feature type="compositionally biased region" description="Polar residues" evidence="1">
    <location>
        <begin position="38"/>
        <end position="48"/>
    </location>
</feature>
<feature type="compositionally biased region" description="Basic residues" evidence="1">
    <location>
        <begin position="122"/>
        <end position="131"/>
    </location>
</feature>
<feature type="region of interest" description="Disordered" evidence="1">
    <location>
        <begin position="122"/>
        <end position="159"/>
    </location>
</feature>
<evidence type="ECO:0000256" key="1">
    <source>
        <dbReference type="SAM" id="MobiDB-lite"/>
    </source>
</evidence>
<proteinExistence type="predicted"/>
<feature type="compositionally biased region" description="Polar residues" evidence="1">
    <location>
        <begin position="136"/>
        <end position="148"/>
    </location>
</feature>
<dbReference type="Proteomes" id="UP001056384">
    <property type="component" value="Chromosome 1"/>
</dbReference>
<evidence type="ECO:0000313" key="4">
    <source>
        <dbReference type="Proteomes" id="UP001056384"/>
    </source>
</evidence>
<evidence type="ECO:0000259" key="2">
    <source>
        <dbReference type="Pfam" id="PF25545"/>
    </source>
</evidence>
<organism evidence="3 4">
    <name type="scientific">Septoria linicola</name>
    <dbReference type="NCBI Taxonomy" id="215465"/>
    <lineage>
        <taxon>Eukaryota</taxon>
        <taxon>Fungi</taxon>
        <taxon>Dikarya</taxon>
        <taxon>Ascomycota</taxon>
        <taxon>Pezizomycotina</taxon>
        <taxon>Dothideomycetes</taxon>
        <taxon>Dothideomycetidae</taxon>
        <taxon>Mycosphaerellales</taxon>
        <taxon>Mycosphaerellaceae</taxon>
        <taxon>Septoria</taxon>
    </lineage>
</organism>
<accession>A0A9Q9ECJ8</accession>
<dbReference type="EMBL" id="CP099418">
    <property type="protein sequence ID" value="USW46771.1"/>
    <property type="molecule type" value="Genomic_DNA"/>
</dbReference>
<reference evidence="3" key="1">
    <citation type="submission" date="2022-06" db="EMBL/GenBank/DDBJ databases">
        <title>Complete genome sequences of two strains of the flax pathogen Septoria linicola.</title>
        <authorList>
            <person name="Lapalu N."/>
            <person name="Simon A."/>
            <person name="Demenou B."/>
            <person name="Paumier D."/>
            <person name="Guillot M.-P."/>
            <person name="Gout L."/>
            <person name="Valade R."/>
        </authorList>
    </citation>
    <scope>NUCLEOTIDE SEQUENCE</scope>
    <source>
        <strain evidence="3">SE15195</strain>
    </source>
</reference>
<feature type="compositionally biased region" description="Basic and acidic residues" evidence="1">
    <location>
        <begin position="76"/>
        <end position="86"/>
    </location>
</feature>
<protein>
    <recommendedName>
        <fullName evidence="2">DUF7924 domain-containing protein</fullName>
    </recommendedName>
</protein>
<feature type="compositionally biased region" description="Basic and acidic residues" evidence="1">
    <location>
        <begin position="149"/>
        <end position="159"/>
    </location>
</feature>
<dbReference type="PANTHER" id="PTHR42470:SF2">
    <property type="match status" value="1"/>
</dbReference>
<feature type="region of interest" description="Disordered" evidence="1">
    <location>
        <begin position="1"/>
        <end position="94"/>
    </location>
</feature>
<sequence length="515" mass="58545">MACDQPTAGARTTGVKRTRPAGNERPRKSARLEGICQGRQTAQTQTPRGSLGRKRTQTHINENLLGSRAERRRKWERSAKLNKEEGSTSEEEQDPIAYWSQHSRWPPSHFKLCGKMVNVLARKRSTTSRSRKNSEARSITPSSATPSDQKPREEKSAGYRDPRYKVLLATNGVFMDRSELGVLESSKVLCRDLFAKDQRPPEGTLFDDDIFEDTCKMVEDRNEAKVIQDITRLVVPSAQVLAVRGAKHLKRLTESVNEGWNNCITVTKTRPQPDYAVGFRREAFTQAQLDRMQPIVGDLMDQSYFMATYYMYFPFLSCEVKCGAAALDIADRQNAHSMAIAARAIVELFRAVKREKELHREILAFSISHDHRTVRIYGHYAEVDEPEPRYYRHLIRTFDFTELDGREKWTAYKFTRNIYDVWMPRHFERICSAIEEIPPDVSFAMSESELHFTEQSGLSQDVSAYSIAPSSGDSRSVQAQGTRSSVLDNPSSTPSTSLDGGAFKKPRRNRDGGQK</sequence>
<feature type="domain" description="DUF7924" evidence="2">
    <location>
        <begin position="211"/>
        <end position="434"/>
    </location>
</feature>
<feature type="compositionally biased region" description="Polar residues" evidence="1">
    <location>
        <begin position="464"/>
        <end position="498"/>
    </location>
</feature>